<comment type="subcellular location">
    <subcellularLocation>
        <location evidence="1">Membrane</location>
        <topology evidence="1">Multi-pass membrane protein</topology>
    </subcellularLocation>
</comment>
<keyword evidence="3 6" id="KW-0812">Transmembrane</keyword>
<evidence type="ECO:0000259" key="7">
    <source>
        <dbReference type="Pfam" id="PF04138"/>
    </source>
</evidence>
<feature type="transmembrane region" description="Helical" evidence="6">
    <location>
        <begin position="116"/>
        <end position="135"/>
    </location>
</feature>
<dbReference type="InterPro" id="IPR051401">
    <property type="entry name" value="GtrA_CellWall_Glycosyl"/>
</dbReference>
<evidence type="ECO:0000256" key="2">
    <source>
        <dbReference type="ARBA" id="ARBA00009399"/>
    </source>
</evidence>
<dbReference type="Proteomes" id="UP000199659">
    <property type="component" value="Unassembled WGS sequence"/>
</dbReference>
<dbReference type="Pfam" id="PF04138">
    <property type="entry name" value="GtrA_DPMS_TM"/>
    <property type="match status" value="1"/>
</dbReference>
<accession>A0A1I6INU6</accession>
<dbReference type="GO" id="GO:0005886">
    <property type="term" value="C:plasma membrane"/>
    <property type="evidence" value="ECO:0007669"/>
    <property type="project" value="TreeGrafter"/>
</dbReference>
<proteinExistence type="inferred from homology"/>
<keyword evidence="9" id="KW-1185">Reference proteome</keyword>
<feature type="domain" description="GtrA/DPMS transmembrane" evidence="7">
    <location>
        <begin position="18"/>
        <end position="135"/>
    </location>
</feature>
<protein>
    <submittedName>
        <fullName evidence="8">Putative flippase GtrA (Transmembrane translocase of bactoprenol-linked glucose)</fullName>
    </submittedName>
</protein>
<evidence type="ECO:0000313" key="9">
    <source>
        <dbReference type="Proteomes" id="UP000199659"/>
    </source>
</evidence>
<evidence type="ECO:0000256" key="1">
    <source>
        <dbReference type="ARBA" id="ARBA00004141"/>
    </source>
</evidence>
<evidence type="ECO:0000256" key="4">
    <source>
        <dbReference type="ARBA" id="ARBA00022989"/>
    </source>
</evidence>
<gene>
    <name evidence="8" type="ORF">SAMN05661086_00961</name>
</gene>
<comment type="similarity">
    <text evidence="2">Belongs to the GtrA family.</text>
</comment>
<dbReference type="InterPro" id="IPR007267">
    <property type="entry name" value="GtrA_DPMS_TM"/>
</dbReference>
<evidence type="ECO:0000256" key="3">
    <source>
        <dbReference type="ARBA" id="ARBA00022692"/>
    </source>
</evidence>
<evidence type="ECO:0000256" key="6">
    <source>
        <dbReference type="SAM" id="Phobius"/>
    </source>
</evidence>
<feature type="transmembrane region" description="Helical" evidence="6">
    <location>
        <begin position="42"/>
        <end position="62"/>
    </location>
</feature>
<keyword evidence="5 6" id="KW-0472">Membrane</keyword>
<organism evidence="8 9">
    <name type="scientific">Anaeromicropila populeti</name>
    <dbReference type="NCBI Taxonomy" id="37658"/>
    <lineage>
        <taxon>Bacteria</taxon>
        <taxon>Bacillati</taxon>
        <taxon>Bacillota</taxon>
        <taxon>Clostridia</taxon>
        <taxon>Lachnospirales</taxon>
        <taxon>Lachnospiraceae</taxon>
        <taxon>Anaeromicropila</taxon>
    </lineage>
</organism>
<dbReference type="PANTHER" id="PTHR38459">
    <property type="entry name" value="PROPHAGE BACTOPRENOL-LINKED GLUCOSE TRANSLOCASE HOMOLOG"/>
    <property type="match status" value="1"/>
</dbReference>
<evidence type="ECO:0000313" key="8">
    <source>
        <dbReference type="EMBL" id="SFR68408.1"/>
    </source>
</evidence>
<feature type="transmembrane region" description="Helical" evidence="6">
    <location>
        <begin position="15"/>
        <end position="36"/>
    </location>
</feature>
<dbReference type="STRING" id="37658.SAMN05661086_00961"/>
<dbReference type="AlphaFoldDB" id="A0A1I6INU6"/>
<dbReference type="PANTHER" id="PTHR38459:SF5">
    <property type="entry name" value="CELL WALL TEICHOIC ACID GLYCOSYLATION PROTEIN GTCA"/>
    <property type="match status" value="1"/>
</dbReference>
<dbReference type="GO" id="GO:0000271">
    <property type="term" value="P:polysaccharide biosynthetic process"/>
    <property type="evidence" value="ECO:0007669"/>
    <property type="project" value="InterPro"/>
</dbReference>
<reference evidence="8 9" key="1">
    <citation type="submission" date="2016-10" db="EMBL/GenBank/DDBJ databases">
        <authorList>
            <person name="de Groot N.N."/>
        </authorList>
    </citation>
    <scope>NUCLEOTIDE SEQUENCE [LARGE SCALE GENOMIC DNA]</scope>
    <source>
        <strain evidence="8 9">743A</strain>
    </source>
</reference>
<dbReference type="EMBL" id="FOYZ01000003">
    <property type="protein sequence ID" value="SFR68408.1"/>
    <property type="molecule type" value="Genomic_DNA"/>
</dbReference>
<name>A0A1I6INU6_9FIRM</name>
<sequence>MINKLLGIAKKNREIIAYVIVGGITTVANIVTYKVLFDYCHVANWTANLIAWVVGVIIAYVLSNKFVFLEDEQNRQSELSKIWKFTSARLVTLAIDEAGMIVMVDSLKLNSDFSKIFMNIIVIVLNYIFSKVFVFRSGKKK</sequence>
<keyword evidence="4 6" id="KW-1133">Transmembrane helix</keyword>
<evidence type="ECO:0000256" key="5">
    <source>
        <dbReference type="ARBA" id="ARBA00023136"/>
    </source>
</evidence>